<dbReference type="Proteomes" id="UP000294933">
    <property type="component" value="Unassembled WGS sequence"/>
</dbReference>
<accession>A0A4Y7PY05</accession>
<dbReference type="GO" id="GO:0005524">
    <property type="term" value="F:ATP binding"/>
    <property type="evidence" value="ECO:0007669"/>
    <property type="project" value="InterPro"/>
</dbReference>
<dbReference type="InterPro" id="IPR051681">
    <property type="entry name" value="Ser/Thr_Kinases-Pseudokinases"/>
</dbReference>
<dbReference type="EMBL" id="ML170189">
    <property type="protein sequence ID" value="TDL20287.1"/>
    <property type="molecule type" value="Genomic_DNA"/>
</dbReference>
<name>A0A4Y7PY05_9AGAM</name>
<gene>
    <name evidence="3" type="ORF">BD410DRAFT_772907</name>
</gene>
<protein>
    <submittedName>
        <fullName evidence="3">Kinase-like protein</fullName>
    </submittedName>
</protein>
<keyword evidence="1" id="KW-1133">Transmembrane helix</keyword>
<dbReference type="Pfam" id="PF07714">
    <property type="entry name" value="PK_Tyr_Ser-Thr"/>
    <property type="match status" value="1"/>
</dbReference>
<evidence type="ECO:0000313" key="3">
    <source>
        <dbReference type="EMBL" id="TDL20287.1"/>
    </source>
</evidence>
<dbReference type="VEuPathDB" id="FungiDB:BD410DRAFT_772907"/>
<reference evidence="3 4" key="1">
    <citation type="submission" date="2018-06" db="EMBL/GenBank/DDBJ databases">
        <title>A transcriptomic atlas of mushroom development highlights an independent origin of complex multicellularity.</title>
        <authorList>
            <consortium name="DOE Joint Genome Institute"/>
            <person name="Krizsan K."/>
            <person name="Almasi E."/>
            <person name="Merenyi Z."/>
            <person name="Sahu N."/>
            <person name="Viragh M."/>
            <person name="Koszo T."/>
            <person name="Mondo S."/>
            <person name="Kiss B."/>
            <person name="Balint B."/>
            <person name="Kues U."/>
            <person name="Barry K."/>
            <person name="Hegedus J.C."/>
            <person name="Henrissat B."/>
            <person name="Johnson J."/>
            <person name="Lipzen A."/>
            <person name="Ohm R."/>
            <person name="Nagy I."/>
            <person name="Pangilinan J."/>
            <person name="Yan J."/>
            <person name="Xiong Y."/>
            <person name="Grigoriev I.V."/>
            <person name="Hibbett D.S."/>
            <person name="Nagy L.G."/>
        </authorList>
    </citation>
    <scope>NUCLEOTIDE SEQUENCE [LARGE SCALE GENOMIC DNA]</scope>
    <source>
        <strain evidence="3 4">SZMC22713</strain>
    </source>
</reference>
<dbReference type="STRING" id="50990.A0A4Y7PY05"/>
<evidence type="ECO:0000313" key="4">
    <source>
        <dbReference type="Proteomes" id="UP000294933"/>
    </source>
</evidence>
<feature type="transmembrane region" description="Helical" evidence="1">
    <location>
        <begin position="355"/>
        <end position="373"/>
    </location>
</feature>
<proteinExistence type="predicted"/>
<dbReference type="InterPro" id="IPR000719">
    <property type="entry name" value="Prot_kinase_dom"/>
</dbReference>
<dbReference type="AlphaFoldDB" id="A0A4Y7PY05"/>
<dbReference type="PROSITE" id="PS50011">
    <property type="entry name" value="PROTEIN_KINASE_DOM"/>
    <property type="match status" value="1"/>
</dbReference>
<feature type="transmembrane region" description="Helical" evidence="1">
    <location>
        <begin position="327"/>
        <end position="348"/>
    </location>
</feature>
<keyword evidence="3" id="KW-0418">Kinase</keyword>
<evidence type="ECO:0000259" key="2">
    <source>
        <dbReference type="PROSITE" id="PS50011"/>
    </source>
</evidence>
<dbReference type="InterPro" id="IPR011009">
    <property type="entry name" value="Kinase-like_dom_sf"/>
</dbReference>
<feature type="transmembrane region" description="Helical" evidence="1">
    <location>
        <begin position="393"/>
        <end position="411"/>
    </location>
</feature>
<dbReference type="GO" id="GO:0004674">
    <property type="term" value="F:protein serine/threonine kinase activity"/>
    <property type="evidence" value="ECO:0007669"/>
    <property type="project" value="TreeGrafter"/>
</dbReference>
<dbReference type="InterPro" id="IPR001245">
    <property type="entry name" value="Ser-Thr/Tyr_kinase_cat_dom"/>
</dbReference>
<keyword evidence="3" id="KW-0808">Transferase</keyword>
<feature type="domain" description="Protein kinase" evidence="2">
    <location>
        <begin position="18"/>
        <end position="283"/>
    </location>
</feature>
<organism evidence="3 4">
    <name type="scientific">Rickenella mellea</name>
    <dbReference type="NCBI Taxonomy" id="50990"/>
    <lineage>
        <taxon>Eukaryota</taxon>
        <taxon>Fungi</taxon>
        <taxon>Dikarya</taxon>
        <taxon>Basidiomycota</taxon>
        <taxon>Agaricomycotina</taxon>
        <taxon>Agaricomycetes</taxon>
        <taxon>Hymenochaetales</taxon>
        <taxon>Rickenellaceae</taxon>
        <taxon>Rickenella</taxon>
    </lineage>
</organism>
<dbReference type="PANTHER" id="PTHR44329:SF214">
    <property type="entry name" value="PROTEIN KINASE DOMAIN-CONTAINING PROTEIN"/>
    <property type="match status" value="1"/>
</dbReference>
<dbReference type="PANTHER" id="PTHR44329">
    <property type="entry name" value="SERINE/THREONINE-PROTEIN KINASE TNNI3K-RELATED"/>
    <property type="match status" value="1"/>
</dbReference>
<keyword evidence="1" id="KW-0812">Transmembrane</keyword>
<evidence type="ECO:0000256" key="1">
    <source>
        <dbReference type="SAM" id="Phobius"/>
    </source>
</evidence>
<dbReference type="OrthoDB" id="346907at2759"/>
<dbReference type="PROSITE" id="PS00109">
    <property type="entry name" value="PROTEIN_KINASE_TYR"/>
    <property type="match status" value="1"/>
</dbReference>
<sequence length="422" mass="47867">MELISHSEAENLTGRVTKRSSNPTYPGSFADVWEGDFQVKGKTRRVAIKAPRLPQVLNVTSEKLAGRLLRELGSWAGIKHKNILPFLGFSTDLSPYLCLISPWMSNGTAIDYVRTRPDVDRVKMVFGVALGLKYLHSVNLVHGDLRGGNILISDNREPLIADFGLSRHIHDMSASTTTHGTPRWRAPELHNPEKYGMSVAQAHALPADVWSFGMTVLELVTGEYPYYDFNEAEVMMAIGRGRIPNRPTPTGETLNMLWPICLQCLVFWPNLRPSMQDIIGPLLVLTANHPSKAVLVQLFREDASNTASDTREQMDLSRKQWTERVQLAHQVAASLFFALFWHLSASWFRRKNTNVLFTPWLVGCLTWYGMQYVSFESSEQFFKSVWTFLKKSAWIYFVTVVWGVFLYRIGVFEASDLPFTSS</sequence>
<dbReference type="SUPFAM" id="SSF56112">
    <property type="entry name" value="Protein kinase-like (PK-like)"/>
    <property type="match status" value="1"/>
</dbReference>
<keyword evidence="4" id="KW-1185">Reference proteome</keyword>
<dbReference type="Gene3D" id="1.10.510.10">
    <property type="entry name" value="Transferase(Phosphotransferase) domain 1"/>
    <property type="match status" value="1"/>
</dbReference>
<dbReference type="InterPro" id="IPR008266">
    <property type="entry name" value="Tyr_kinase_AS"/>
</dbReference>
<keyword evidence="1" id="KW-0472">Membrane</keyword>